<dbReference type="Gene3D" id="3.40.1190.20">
    <property type="match status" value="1"/>
</dbReference>
<feature type="domain" description="Pyridoxamine kinase/Phosphomethylpyrimidine kinase" evidence="10">
    <location>
        <begin position="11"/>
        <end position="255"/>
    </location>
</feature>
<keyword evidence="8" id="KW-0067">ATP-binding</keyword>
<dbReference type="InterPro" id="IPR029056">
    <property type="entry name" value="Ribokinase-like"/>
</dbReference>
<dbReference type="InterPro" id="IPR013749">
    <property type="entry name" value="PM/HMP-P_kinase-1"/>
</dbReference>
<organism evidence="11 12">
    <name type="scientific">Berryella intestinalis</name>
    <dbReference type="NCBI Taxonomy" id="1531429"/>
    <lineage>
        <taxon>Bacteria</taxon>
        <taxon>Bacillati</taxon>
        <taxon>Actinomycetota</taxon>
        <taxon>Coriobacteriia</taxon>
        <taxon>Eggerthellales</taxon>
        <taxon>Eggerthellaceae</taxon>
        <taxon>Berryella</taxon>
    </lineage>
</organism>
<evidence type="ECO:0000313" key="12">
    <source>
        <dbReference type="Proteomes" id="UP000031121"/>
    </source>
</evidence>
<gene>
    <name evidence="11" type="ORF">JI75_06225</name>
</gene>
<dbReference type="GO" id="GO:0008902">
    <property type="term" value="F:hydroxymethylpyrimidine kinase activity"/>
    <property type="evidence" value="ECO:0007669"/>
    <property type="project" value="UniProtKB-EC"/>
</dbReference>
<sequence>MKSVLSIAGSDSSGGAGIQADIKTIESLHLFAQTAITALTAQNTLGVASVAEVAPRFVEEQIDAVFADIRPDAVKIGMVSSAPIAASIARALRRAGAGNVVVDPVMVATSGARLIDEDAVGTLTAELFSLASVITPNIPEAEALLGRSIEDEEGQEGAACALADRFGCAVLVKGGHGLNDANDVLAQFGGGVRWFKAARVDNPNTHGTGCTLSSAIACGLACGCSLEESVAAAKSYLTGALGAGLDLGKGSGPLDHMWNNRLVG</sequence>
<keyword evidence="5" id="KW-0808">Transferase</keyword>
<dbReference type="GO" id="GO:0009229">
    <property type="term" value="P:thiamine diphosphate biosynthetic process"/>
    <property type="evidence" value="ECO:0007669"/>
    <property type="project" value="UniProtKB-UniPathway"/>
</dbReference>
<dbReference type="GO" id="GO:0005524">
    <property type="term" value="F:ATP binding"/>
    <property type="evidence" value="ECO:0007669"/>
    <property type="project" value="UniProtKB-KW"/>
</dbReference>
<evidence type="ECO:0000256" key="5">
    <source>
        <dbReference type="ARBA" id="ARBA00022679"/>
    </source>
</evidence>
<dbReference type="KEGG" id="cbac:JI75_06225"/>
<keyword evidence="12" id="KW-1185">Reference proteome</keyword>
<reference evidence="11 12" key="2">
    <citation type="journal article" date="2015" name="Genome Announc.">
        <title>Complete Genome Sequence of Coriobacteriaceae Strain 68-1-3, a Novel Mucus-Degrading Isolate from the Swine Intestinal Tract.</title>
        <authorList>
            <person name="Looft T."/>
            <person name="Bayles D.O."/>
            <person name="Alt D.P."/>
            <person name="Stanton T.B."/>
        </authorList>
    </citation>
    <scope>NUCLEOTIDE SEQUENCE [LARGE SCALE GENOMIC DNA]</scope>
    <source>
        <strain evidence="11 12">68-1-3</strain>
    </source>
</reference>
<dbReference type="SUPFAM" id="SSF53613">
    <property type="entry name" value="Ribokinase-like"/>
    <property type="match status" value="1"/>
</dbReference>
<evidence type="ECO:0000259" key="10">
    <source>
        <dbReference type="Pfam" id="PF08543"/>
    </source>
</evidence>
<keyword evidence="9" id="KW-0784">Thiamine biosynthesis</keyword>
<evidence type="ECO:0000256" key="9">
    <source>
        <dbReference type="ARBA" id="ARBA00022977"/>
    </source>
</evidence>
<dbReference type="PANTHER" id="PTHR20858:SF17">
    <property type="entry name" value="HYDROXYMETHYLPYRIMIDINE_PHOSPHOMETHYLPYRIMIDINE KINASE THI20-RELATED"/>
    <property type="match status" value="1"/>
</dbReference>
<dbReference type="HOGENOM" id="CLU_020520_0_1_11"/>
<dbReference type="Proteomes" id="UP000031121">
    <property type="component" value="Chromosome"/>
</dbReference>
<evidence type="ECO:0000256" key="8">
    <source>
        <dbReference type="ARBA" id="ARBA00022840"/>
    </source>
</evidence>
<dbReference type="GO" id="GO:0009228">
    <property type="term" value="P:thiamine biosynthetic process"/>
    <property type="evidence" value="ECO:0007669"/>
    <property type="project" value="UniProtKB-KW"/>
</dbReference>
<dbReference type="FunFam" id="3.40.1190.20:FF:000003">
    <property type="entry name" value="Phosphomethylpyrimidine kinase ThiD"/>
    <property type="match status" value="1"/>
</dbReference>
<reference evidence="12" key="1">
    <citation type="submission" date="2014-08" db="EMBL/GenBank/DDBJ databases">
        <title>Coriobacteriaceae sp. complete genome.</title>
        <authorList>
            <person name="Looft T."/>
            <person name="Bayles D.O."/>
            <person name="Stanton T.B."/>
        </authorList>
    </citation>
    <scope>NUCLEOTIDE SEQUENCE [LARGE SCALE GENOMIC DNA]</scope>
    <source>
        <strain evidence="12">68-1-3</strain>
    </source>
</reference>
<dbReference type="EMBL" id="CP009302">
    <property type="protein sequence ID" value="AJC12308.1"/>
    <property type="molecule type" value="Genomic_DNA"/>
</dbReference>
<dbReference type="RefSeq" id="WP_039689528.1">
    <property type="nucleotide sequence ID" value="NZ_CP009302.1"/>
</dbReference>
<evidence type="ECO:0000256" key="4">
    <source>
        <dbReference type="ARBA" id="ARBA00004769"/>
    </source>
</evidence>
<dbReference type="STRING" id="1531429.JI75_06225"/>
<evidence type="ECO:0000256" key="3">
    <source>
        <dbReference type="ARBA" id="ARBA00003848"/>
    </source>
</evidence>
<comment type="catalytic activity">
    <reaction evidence="1">
        <text>4-amino-5-hydroxymethyl-2-methylpyrimidine + ATP = 4-amino-2-methyl-5-(phosphooxymethyl)pyrimidine + ADP + H(+)</text>
        <dbReference type="Rhea" id="RHEA:23096"/>
        <dbReference type="ChEBI" id="CHEBI:15378"/>
        <dbReference type="ChEBI" id="CHEBI:16892"/>
        <dbReference type="ChEBI" id="CHEBI:30616"/>
        <dbReference type="ChEBI" id="CHEBI:58354"/>
        <dbReference type="ChEBI" id="CHEBI:456216"/>
        <dbReference type="EC" id="2.7.1.49"/>
    </reaction>
</comment>
<keyword evidence="6" id="KW-0547">Nucleotide-binding</keyword>
<evidence type="ECO:0000256" key="6">
    <source>
        <dbReference type="ARBA" id="ARBA00022741"/>
    </source>
</evidence>
<evidence type="ECO:0000256" key="1">
    <source>
        <dbReference type="ARBA" id="ARBA00000151"/>
    </source>
</evidence>
<dbReference type="Pfam" id="PF08543">
    <property type="entry name" value="Phos_pyr_kin"/>
    <property type="match status" value="1"/>
</dbReference>
<name>A0A0A8B656_9ACTN</name>
<dbReference type="OrthoDB" id="34166at2"/>
<dbReference type="InterPro" id="IPR004399">
    <property type="entry name" value="HMP/HMP-P_kinase_dom"/>
</dbReference>
<protein>
    <submittedName>
        <fullName evidence="11">Phosphomethylpyrimidine kinase</fullName>
    </submittedName>
</protein>
<dbReference type="AlphaFoldDB" id="A0A0A8B656"/>
<evidence type="ECO:0000256" key="7">
    <source>
        <dbReference type="ARBA" id="ARBA00022777"/>
    </source>
</evidence>
<dbReference type="PANTHER" id="PTHR20858">
    <property type="entry name" value="PHOSPHOMETHYLPYRIMIDINE KINASE"/>
    <property type="match status" value="1"/>
</dbReference>
<proteinExistence type="predicted"/>
<evidence type="ECO:0000313" key="11">
    <source>
        <dbReference type="EMBL" id="AJC12308.1"/>
    </source>
</evidence>
<dbReference type="GO" id="GO:0008972">
    <property type="term" value="F:phosphomethylpyrimidine kinase activity"/>
    <property type="evidence" value="ECO:0007669"/>
    <property type="project" value="UniProtKB-EC"/>
</dbReference>
<comment type="catalytic activity">
    <reaction evidence="2">
        <text>4-amino-2-methyl-5-(phosphooxymethyl)pyrimidine + ATP = 4-amino-2-methyl-5-(diphosphooxymethyl)pyrimidine + ADP</text>
        <dbReference type="Rhea" id="RHEA:19893"/>
        <dbReference type="ChEBI" id="CHEBI:30616"/>
        <dbReference type="ChEBI" id="CHEBI:57841"/>
        <dbReference type="ChEBI" id="CHEBI:58354"/>
        <dbReference type="ChEBI" id="CHEBI:456216"/>
        <dbReference type="EC" id="2.7.4.7"/>
    </reaction>
</comment>
<dbReference type="NCBIfam" id="TIGR00097">
    <property type="entry name" value="HMP-P_kinase"/>
    <property type="match status" value="1"/>
</dbReference>
<comment type="function">
    <text evidence="3">Catalyzes the phosphorylation of hydroxymethylpyrimidine phosphate (HMP-P) to HMP-PP, and of HMP to HMP-P.</text>
</comment>
<dbReference type="UniPathway" id="UPA00060">
    <property type="reaction ID" value="UER00138"/>
</dbReference>
<comment type="pathway">
    <text evidence="4">Cofactor biosynthesis; thiamine diphosphate biosynthesis; 4-amino-2-methyl-5-diphosphomethylpyrimidine from 5-amino-1-(5-phospho-D-ribosyl)imidazole: step 3/3.</text>
</comment>
<accession>A0A0A8B656</accession>
<dbReference type="GO" id="GO:0005829">
    <property type="term" value="C:cytosol"/>
    <property type="evidence" value="ECO:0007669"/>
    <property type="project" value="TreeGrafter"/>
</dbReference>
<evidence type="ECO:0000256" key="2">
    <source>
        <dbReference type="ARBA" id="ARBA00000565"/>
    </source>
</evidence>
<dbReference type="CDD" id="cd01169">
    <property type="entry name" value="HMPP_kinase"/>
    <property type="match status" value="1"/>
</dbReference>
<keyword evidence="7 11" id="KW-0418">Kinase</keyword>